<dbReference type="STRING" id="1118060.GCA_000311845_00227"/>
<keyword evidence="2" id="KW-0479">Metal-binding</keyword>
<dbReference type="Pfam" id="PF01116">
    <property type="entry name" value="F_bP_aldolase"/>
    <property type="match status" value="1"/>
</dbReference>
<name>A0A1Y3TYX6_9ACTN</name>
<evidence type="ECO:0008006" key="5">
    <source>
        <dbReference type="Google" id="ProtNLM"/>
    </source>
</evidence>
<evidence type="ECO:0000256" key="1">
    <source>
        <dbReference type="PIRSR" id="PIRSR001359-1"/>
    </source>
</evidence>
<dbReference type="InterPro" id="IPR050246">
    <property type="entry name" value="Class_II_FBP_aldolase"/>
</dbReference>
<dbReference type="RefSeq" id="WP_087186888.1">
    <property type="nucleotide sequence ID" value="NZ_NFHO01000011.1"/>
</dbReference>
<feature type="binding site" evidence="2">
    <location>
        <position position="101"/>
    </location>
    <ligand>
        <name>Zn(2+)</name>
        <dbReference type="ChEBI" id="CHEBI:29105"/>
        <label>2</label>
    </ligand>
</feature>
<feature type="binding site" evidence="2">
    <location>
        <position position="80"/>
    </location>
    <ligand>
        <name>Zn(2+)</name>
        <dbReference type="ChEBI" id="CHEBI:29105"/>
        <label>1</label>
        <note>catalytic</note>
    </ligand>
</feature>
<dbReference type="InterPro" id="IPR000771">
    <property type="entry name" value="FBA_II"/>
</dbReference>
<dbReference type="CDD" id="cd00947">
    <property type="entry name" value="TBP_aldolase_IIB"/>
    <property type="match status" value="1"/>
</dbReference>
<dbReference type="GO" id="GO:0016832">
    <property type="term" value="F:aldehyde-lyase activity"/>
    <property type="evidence" value="ECO:0007669"/>
    <property type="project" value="InterPro"/>
</dbReference>
<evidence type="ECO:0000313" key="4">
    <source>
        <dbReference type="Proteomes" id="UP000196560"/>
    </source>
</evidence>
<dbReference type="GO" id="GO:0005975">
    <property type="term" value="P:carbohydrate metabolic process"/>
    <property type="evidence" value="ECO:0007669"/>
    <property type="project" value="InterPro"/>
</dbReference>
<feature type="active site" description="Proton donor" evidence="1">
    <location>
        <position position="79"/>
    </location>
</feature>
<dbReference type="EMBL" id="NFHO01000011">
    <property type="protein sequence ID" value="OUN41752.1"/>
    <property type="molecule type" value="Genomic_DNA"/>
</dbReference>
<comment type="cofactor">
    <cofactor evidence="2">
        <name>Zn(2+)</name>
        <dbReference type="ChEBI" id="CHEBI:29105"/>
    </cofactor>
    <text evidence="2">Binds 2 Zn(2+) ions per subunit. One is catalytic and the other provides a structural contribution.</text>
</comment>
<feature type="binding site" evidence="2">
    <location>
        <position position="131"/>
    </location>
    <ligand>
        <name>Zn(2+)</name>
        <dbReference type="ChEBI" id="CHEBI:29105"/>
        <label>2</label>
    </ligand>
</feature>
<dbReference type="PANTHER" id="PTHR30304:SF0">
    <property type="entry name" value="D-TAGATOSE-1,6-BISPHOSPHATE ALDOLASE SUBUNIT GATY-RELATED"/>
    <property type="match status" value="1"/>
</dbReference>
<accession>A0A1Y3TYX6</accession>
<feature type="binding site" evidence="2">
    <location>
        <position position="204"/>
    </location>
    <ligand>
        <name>Zn(2+)</name>
        <dbReference type="ChEBI" id="CHEBI:29105"/>
        <label>1</label>
        <note>catalytic</note>
    </ligand>
</feature>
<dbReference type="Gene3D" id="3.20.20.70">
    <property type="entry name" value="Aldolase class I"/>
    <property type="match status" value="1"/>
</dbReference>
<gene>
    <name evidence="3" type="ORF">B5G21_08920</name>
</gene>
<dbReference type="Proteomes" id="UP000196560">
    <property type="component" value="Unassembled WGS sequence"/>
</dbReference>
<sequence>MLVSMVQMLRDAREQGYCVPALGCGNEHQARACIAAAEQASSPLILLVIYEVVPSFETIGRGVLRVAEEASVPVSVILDHGKTFEQVMHAIRLGFPDVMLDCSALPYEENASRMREVVRVAHAVGVGVEAEFGHVGMGLGTGETADHSVYTDPDKAVRFVSETGVDALAVSIGTAHGAYEGTPELQFGLLAELREKVPVPLVLHGGSGSGEENLRNACRMGVAKLNIAHDLYCGALRALEDADFTGNGAYDLYNVVFHGIEAAAAHAIDICGSAGKV</sequence>
<dbReference type="PANTHER" id="PTHR30304">
    <property type="entry name" value="D-TAGATOSE-1,6-BISPHOSPHATE ALDOLASE"/>
    <property type="match status" value="1"/>
</dbReference>
<keyword evidence="2" id="KW-0862">Zinc</keyword>
<reference evidence="4" key="1">
    <citation type="submission" date="2017-04" db="EMBL/GenBank/DDBJ databases">
        <title>Function of individual gut microbiota members based on whole genome sequencing of pure cultures obtained from chicken caecum.</title>
        <authorList>
            <person name="Medvecky M."/>
            <person name="Cejkova D."/>
            <person name="Polansky O."/>
            <person name="Karasova D."/>
            <person name="Kubasova T."/>
            <person name="Cizek A."/>
            <person name="Rychlik I."/>
        </authorList>
    </citation>
    <scope>NUCLEOTIDE SEQUENCE [LARGE SCALE GENOMIC DNA]</scope>
    <source>
        <strain evidence="4">An70</strain>
    </source>
</reference>
<dbReference type="eggNOG" id="COG0191">
    <property type="taxonomic scope" value="Bacteria"/>
</dbReference>
<evidence type="ECO:0000313" key="3">
    <source>
        <dbReference type="EMBL" id="OUN41752.1"/>
    </source>
</evidence>
<organism evidence="3 4">
    <name type="scientific">Enorma massiliensis</name>
    <dbReference type="NCBI Taxonomy" id="1472761"/>
    <lineage>
        <taxon>Bacteria</taxon>
        <taxon>Bacillati</taxon>
        <taxon>Actinomycetota</taxon>
        <taxon>Coriobacteriia</taxon>
        <taxon>Coriobacteriales</taxon>
        <taxon>Coriobacteriaceae</taxon>
        <taxon>Enorma</taxon>
    </lineage>
</organism>
<proteinExistence type="predicted"/>
<evidence type="ECO:0000256" key="2">
    <source>
        <dbReference type="PIRSR" id="PIRSR001359-3"/>
    </source>
</evidence>
<dbReference type="AlphaFoldDB" id="A0A1Y3TYX6"/>
<dbReference type="GO" id="GO:0008270">
    <property type="term" value="F:zinc ion binding"/>
    <property type="evidence" value="ECO:0007669"/>
    <property type="project" value="InterPro"/>
</dbReference>
<feature type="binding site" evidence="2">
    <location>
        <position position="176"/>
    </location>
    <ligand>
        <name>Zn(2+)</name>
        <dbReference type="ChEBI" id="CHEBI:29105"/>
        <label>1</label>
        <note>catalytic</note>
    </ligand>
</feature>
<dbReference type="SUPFAM" id="SSF51569">
    <property type="entry name" value="Aldolase"/>
    <property type="match status" value="1"/>
</dbReference>
<dbReference type="InterPro" id="IPR013785">
    <property type="entry name" value="Aldolase_TIM"/>
</dbReference>
<keyword evidence="4" id="KW-1185">Reference proteome</keyword>
<dbReference type="PIRSF" id="PIRSF001359">
    <property type="entry name" value="F_bP_aldolase_II"/>
    <property type="match status" value="1"/>
</dbReference>
<comment type="caution">
    <text evidence="3">The sequence shown here is derived from an EMBL/GenBank/DDBJ whole genome shotgun (WGS) entry which is preliminary data.</text>
</comment>
<protein>
    <recommendedName>
        <fullName evidence="5">Fructose-bisphosphate aldolase</fullName>
    </recommendedName>
</protein>